<accession>A0A1Y1ID55</accession>
<dbReference type="Proteomes" id="UP000054558">
    <property type="component" value="Unassembled WGS sequence"/>
</dbReference>
<reference evidence="1 2" key="1">
    <citation type="journal article" date="2014" name="Nat. Commun.">
        <title>Klebsormidium flaccidum genome reveals primary factors for plant terrestrial adaptation.</title>
        <authorList>
            <person name="Hori K."/>
            <person name="Maruyama F."/>
            <person name="Fujisawa T."/>
            <person name="Togashi T."/>
            <person name="Yamamoto N."/>
            <person name="Seo M."/>
            <person name="Sato S."/>
            <person name="Yamada T."/>
            <person name="Mori H."/>
            <person name="Tajima N."/>
            <person name="Moriyama T."/>
            <person name="Ikeuchi M."/>
            <person name="Watanabe M."/>
            <person name="Wada H."/>
            <person name="Kobayashi K."/>
            <person name="Saito M."/>
            <person name="Masuda T."/>
            <person name="Sasaki-Sekimoto Y."/>
            <person name="Mashiguchi K."/>
            <person name="Awai K."/>
            <person name="Shimojima M."/>
            <person name="Masuda S."/>
            <person name="Iwai M."/>
            <person name="Nobusawa T."/>
            <person name="Narise T."/>
            <person name="Kondo S."/>
            <person name="Saito H."/>
            <person name="Sato R."/>
            <person name="Murakawa M."/>
            <person name="Ihara Y."/>
            <person name="Oshima-Yamada Y."/>
            <person name="Ohtaka K."/>
            <person name="Satoh M."/>
            <person name="Sonobe K."/>
            <person name="Ishii M."/>
            <person name="Ohtani R."/>
            <person name="Kanamori-Sato M."/>
            <person name="Honoki R."/>
            <person name="Miyazaki D."/>
            <person name="Mochizuki H."/>
            <person name="Umetsu J."/>
            <person name="Higashi K."/>
            <person name="Shibata D."/>
            <person name="Kamiya Y."/>
            <person name="Sato N."/>
            <person name="Nakamura Y."/>
            <person name="Tabata S."/>
            <person name="Ida S."/>
            <person name="Kurokawa K."/>
            <person name="Ohta H."/>
        </authorList>
    </citation>
    <scope>NUCLEOTIDE SEQUENCE [LARGE SCALE GENOMIC DNA]</scope>
    <source>
        <strain evidence="1 2">NIES-2285</strain>
    </source>
</reference>
<evidence type="ECO:0000313" key="1">
    <source>
        <dbReference type="EMBL" id="GAQ86636.1"/>
    </source>
</evidence>
<organism evidence="1 2">
    <name type="scientific">Klebsormidium nitens</name>
    <name type="common">Green alga</name>
    <name type="synonym">Ulothrix nitens</name>
    <dbReference type="NCBI Taxonomy" id="105231"/>
    <lineage>
        <taxon>Eukaryota</taxon>
        <taxon>Viridiplantae</taxon>
        <taxon>Streptophyta</taxon>
        <taxon>Klebsormidiophyceae</taxon>
        <taxon>Klebsormidiales</taxon>
        <taxon>Klebsormidiaceae</taxon>
        <taxon>Klebsormidium</taxon>
    </lineage>
</organism>
<dbReference type="AlphaFoldDB" id="A0A1Y1ID55"/>
<gene>
    <name evidence="1" type="ORF">KFL_003010120</name>
</gene>
<protein>
    <submittedName>
        <fullName evidence="1">Uncharacterized protein</fullName>
    </submittedName>
</protein>
<dbReference type="EMBL" id="DF237250">
    <property type="protein sequence ID" value="GAQ86636.1"/>
    <property type="molecule type" value="Genomic_DNA"/>
</dbReference>
<sequence length="112" mass="12295">MQAAYAELIGPTKERLKSIFSIFGFTQQTSRPSKAADGRVSEGKAKKRNAVANMLRAGFGIELQMAAEKSGGKFKTPHLLTPTIYHDLHQRYGPLSPKVAAPEPECIIRPRS</sequence>
<proteinExistence type="predicted"/>
<keyword evidence="2" id="KW-1185">Reference proteome</keyword>
<evidence type="ECO:0000313" key="2">
    <source>
        <dbReference type="Proteomes" id="UP000054558"/>
    </source>
</evidence>
<name>A0A1Y1ID55_KLENI</name>